<name>A0ABD2IIT4_9BILA</name>
<dbReference type="EMBL" id="JBICBT010001175">
    <property type="protein sequence ID" value="KAL3080044.1"/>
    <property type="molecule type" value="Genomic_DNA"/>
</dbReference>
<dbReference type="Proteomes" id="UP001620626">
    <property type="component" value="Unassembled WGS sequence"/>
</dbReference>
<proteinExistence type="predicted"/>
<dbReference type="AlphaFoldDB" id="A0ABD2IIT4"/>
<sequence>MLDFDCFTPFSSNWEDDYAITLNDFSIDVHDISRFGENFEIFDLQCRILEKPSSGIASTASTARDALEAIAVDENYIPGELRFVRRPYKSKAQRDKEAREKDNGGAMKPFGGEGNTIRPTRGGQ</sequence>
<evidence type="ECO:0000313" key="3">
    <source>
        <dbReference type="Proteomes" id="UP001620626"/>
    </source>
</evidence>
<protein>
    <submittedName>
        <fullName evidence="2">Uncharacterized protein</fullName>
    </submittedName>
</protein>
<evidence type="ECO:0000313" key="2">
    <source>
        <dbReference type="EMBL" id="KAL3080044.1"/>
    </source>
</evidence>
<comment type="caution">
    <text evidence="2">The sequence shown here is derived from an EMBL/GenBank/DDBJ whole genome shotgun (WGS) entry which is preliminary data.</text>
</comment>
<accession>A0ABD2IIT4</accession>
<keyword evidence="3" id="KW-1185">Reference proteome</keyword>
<evidence type="ECO:0000256" key="1">
    <source>
        <dbReference type="SAM" id="MobiDB-lite"/>
    </source>
</evidence>
<organism evidence="2 3">
    <name type="scientific">Heterodera trifolii</name>
    <dbReference type="NCBI Taxonomy" id="157864"/>
    <lineage>
        <taxon>Eukaryota</taxon>
        <taxon>Metazoa</taxon>
        <taxon>Ecdysozoa</taxon>
        <taxon>Nematoda</taxon>
        <taxon>Chromadorea</taxon>
        <taxon>Rhabditida</taxon>
        <taxon>Tylenchina</taxon>
        <taxon>Tylenchomorpha</taxon>
        <taxon>Tylenchoidea</taxon>
        <taxon>Heteroderidae</taxon>
        <taxon>Heteroderinae</taxon>
        <taxon>Heterodera</taxon>
    </lineage>
</organism>
<feature type="compositionally biased region" description="Basic and acidic residues" evidence="1">
    <location>
        <begin position="92"/>
        <end position="103"/>
    </location>
</feature>
<reference evidence="2 3" key="1">
    <citation type="submission" date="2024-10" db="EMBL/GenBank/DDBJ databases">
        <authorList>
            <person name="Kim D."/>
        </authorList>
    </citation>
    <scope>NUCLEOTIDE SEQUENCE [LARGE SCALE GENOMIC DNA]</scope>
    <source>
        <strain evidence="2">BH-2024</strain>
    </source>
</reference>
<gene>
    <name evidence="2" type="ORF">niasHT_034602</name>
</gene>
<feature type="region of interest" description="Disordered" evidence="1">
    <location>
        <begin position="88"/>
        <end position="124"/>
    </location>
</feature>